<evidence type="ECO:0000313" key="2">
    <source>
        <dbReference type="EMBL" id="RBP42883.1"/>
    </source>
</evidence>
<organism evidence="2 3">
    <name type="scientific">Eoetvoesiella caeni</name>
    <dbReference type="NCBI Taxonomy" id="645616"/>
    <lineage>
        <taxon>Bacteria</taxon>
        <taxon>Pseudomonadati</taxon>
        <taxon>Pseudomonadota</taxon>
        <taxon>Betaproteobacteria</taxon>
        <taxon>Burkholderiales</taxon>
        <taxon>Alcaligenaceae</taxon>
        <taxon>Eoetvoesiella</taxon>
    </lineage>
</organism>
<dbReference type="Pfam" id="PF13738">
    <property type="entry name" value="Pyr_redox_3"/>
    <property type="match status" value="1"/>
</dbReference>
<name>A0A366HJ00_9BURK</name>
<dbReference type="InterPro" id="IPR050982">
    <property type="entry name" value="Auxin_biosynth/cation_transpt"/>
</dbReference>
<reference evidence="2 3" key="1">
    <citation type="submission" date="2018-06" db="EMBL/GenBank/DDBJ databases">
        <title>Genomic Encyclopedia of Type Strains, Phase IV (KMG-IV): sequencing the most valuable type-strain genomes for metagenomic binning, comparative biology and taxonomic classification.</title>
        <authorList>
            <person name="Goeker M."/>
        </authorList>
    </citation>
    <scope>NUCLEOTIDE SEQUENCE [LARGE SCALE GENOMIC DNA]</scope>
    <source>
        <strain evidence="2 3">DSM 25520</strain>
    </source>
</reference>
<dbReference type="Proteomes" id="UP000253628">
    <property type="component" value="Unassembled WGS sequence"/>
</dbReference>
<dbReference type="PANTHER" id="PTHR43539:SF78">
    <property type="entry name" value="FLAVIN-CONTAINING MONOOXYGENASE"/>
    <property type="match status" value="1"/>
</dbReference>
<dbReference type="EMBL" id="QNRQ01000001">
    <property type="protein sequence ID" value="RBP42883.1"/>
    <property type="molecule type" value="Genomic_DNA"/>
</dbReference>
<dbReference type="PRINTS" id="PR00469">
    <property type="entry name" value="PNDRDTASEII"/>
</dbReference>
<dbReference type="GO" id="GO:0050660">
    <property type="term" value="F:flavin adenine dinucleotide binding"/>
    <property type="evidence" value="ECO:0007669"/>
    <property type="project" value="TreeGrafter"/>
</dbReference>
<evidence type="ECO:0000256" key="1">
    <source>
        <dbReference type="ARBA" id="ARBA00023002"/>
    </source>
</evidence>
<dbReference type="InterPro" id="IPR036188">
    <property type="entry name" value="FAD/NAD-bd_sf"/>
</dbReference>
<dbReference type="OrthoDB" id="9790219at2"/>
<dbReference type="SUPFAM" id="SSF51905">
    <property type="entry name" value="FAD/NAD(P)-binding domain"/>
    <property type="match status" value="2"/>
</dbReference>
<dbReference type="PANTHER" id="PTHR43539">
    <property type="entry name" value="FLAVIN-BINDING MONOOXYGENASE-LIKE PROTEIN (AFU_ORTHOLOGUE AFUA_4G09220)"/>
    <property type="match status" value="1"/>
</dbReference>
<accession>A0A366HJ00</accession>
<keyword evidence="1" id="KW-0560">Oxidoreductase</keyword>
<evidence type="ECO:0000313" key="3">
    <source>
        <dbReference type="Proteomes" id="UP000253628"/>
    </source>
</evidence>
<comment type="caution">
    <text evidence="2">The sequence shown here is derived from an EMBL/GenBank/DDBJ whole genome shotgun (WGS) entry which is preliminary data.</text>
</comment>
<gene>
    <name evidence="2" type="ORF">DFR37_1018</name>
</gene>
<proteinExistence type="predicted"/>
<protein>
    <submittedName>
        <fullName evidence="2">Cation diffusion facilitator CzcD-associated flavoprotein CzcO</fullName>
    </submittedName>
</protein>
<dbReference type="GO" id="GO:0004497">
    <property type="term" value="F:monooxygenase activity"/>
    <property type="evidence" value="ECO:0007669"/>
    <property type="project" value="TreeGrafter"/>
</dbReference>
<keyword evidence="3" id="KW-1185">Reference proteome</keyword>
<dbReference type="NCBIfam" id="NF040505">
    <property type="entry name" value="ArsO_flavin_mono"/>
    <property type="match status" value="1"/>
</dbReference>
<dbReference type="RefSeq" id="WP_113931210.1">
    <property type="nucleotide sequence ID" value="NZ_JACCEU010000001.1"/>
</dbReference>
<sequence>MEEQIYTQQGENILVTTEERPYDVVIVGGGQSALAVAYFLRRTSLSVMLLDSAHAPGGAWVHGWDSLRLFSPAQWSSLPGWSMPSVEGYPTRDDIVDYLAQYEKRYNFSIERPVLVTDICRDDGGFIVHADQGVWRARAVISATGTWSHPYVPVYPNRSSYVGQQMHSAHYRNATPFTGQEVLVVGGGNSGAQILAEVSGVAKSTWVTQTEPIFLPDDVDGRVLFERATAKWKARQEGRVLQDPPGGLGDVVMVDSVKAARERGVLKAVRPFREFAENGVIWQDGSETAFDAVIWCTGFRPALRHLESLGIVTQEGKVALSGTQSVNVPGLWLVGYGEWTGFASATLIGGMRYAKATALEVAQALQGEPLAQQ</sequence>
<dbReference type="Gene3D" id="3.50.50.60">
    <property type="entry name" value="FAD/NAD(P)-binding domain"/>
    <property type="match status" value="1"/>
</dbReference>
<dbReference type="AlphaFoldDB" id="A0A366HJ00"/>
<dbReference type="PRINTS" id="PR00368">
    <property type="entry name" value="FADPNR"/>
</dbReference>